<dbReference type="EMBL" id="BQNB010014380">
    <property type="protein sequence ID" value="GJT27469.1"/>
    <property type="molecule type" value="Genomic_DNA"/>
</dbReference>
<proteinExistence type="inferred from homology"/>
<evidence type="ECO:0000256" key="2">
    <source>
        <dbReference type="ARBA" id="ARBA00022723"/>
    </source>
</evidence>
<keyword evidence="2" id="KW-0479">Metal-binding</keyword>
<comment type="caution">
    <text evidence="4">The sequence shown here is derived from an EMBL/GenBank/DDBJ whole genome shotgun (WGS) entry which is preliminary data.</text>
</comment>
<name>A0ABQ5CL87_9ASTR</name>
<gene>
    <name evidence="4" type="ORF">Tco_0907744</name>
</gene>
<dbReference type="SUPFAM" id="SSF56529">
    <property type="entry name" value="FAH"/>
    <property type="match status" value="1"/>
</dbReference>
<comment type="similarity">
    <text evidence="1">Belongs to the FAH family.</text>
</comment>
<dbReference type="Gene3D" id="3.90.850.10">
    <property type="entry name" value="Fumarylacetoacetase-like, C-terminal domain"/>
    <property type="match status" value="1"/>
</dbReference>
<dbReference type="Pfam" id="PF01557">
    <property type="entry name" value="FAA_hydrolase"/>
    <property type="match status" value="1"/>
</dbReference>
<dbReference type="InterPro" id="IPR011234">
    <property type="entry name" value="Fumarylacetoacetase-like_C"/>
</dbReference>
<dbReference type="PANTHER" id="PTHR11820:SF7">
    <property type="entry name" value="ACYLPYRUVASE FAHD1, MITOCHONDRIAL"/>
    <property type="match status" value="1"/>
</dbReference>
<evidence type="ECO:0000313" key="4">
    <source>
        <dbReference type="EMBL" id="GJT27469.1"/>
    </source>
</evidence>
<evidence type="ECO:0000256" key="1">
    <source>
        <dbReference type="ARBA" id="ARBA00010211"/>
    </source>
</evidence>
<keyword evidence="5" id="KW-1185">Reference proteome</keyword>
<accession>A0ABQ5CL87</accession>
<feature type="domain" description="Fumarylacetoacetase-like C-terminal" evidence="3">
    <location>
        <begin position="10"/>
        <end position="85"/>
    </location>
</feature>
<evidence type="ECO:0000313" key="5">
    <source>
        <dbReference type="Proteomes" id="UP001151760"/>
    </source>
</evidence>
<dbReference type="Proteomes" id="UP001151760">
    <property type="component" value="Unassembled WGS sequence"/>
</dbReference>
<evidence type="ECO:0000259" key="3">
    <source>
        <dbReference type="Pfam" id="PF01557"/>
    </source>
</evidence>
<protein>
    <submittedName>
        <fullName evidence="4">Probable acylpyruvase FAHD1, mitochondrial</fullName>
    </submittedName>
</protein>
<reference evidence="4" key="1">
    <citation type="journal article" date="2022" name="Int. J. Mol. Sci.">
        <title>Draft Genome of Tanacetum Coccineum: Genomic Comparison of Closely Related Tanacetum-Family Plants.</title>
        <authorList>
            <person name="Yamashiro T."/>
            <person name="Shiraishi A."/>
            <person name="Nakayama K."/>
            <person name="Satake H."/>
        </authorList>
    </citation>
    <scope>NUCLEOTIDE SEQUENCE</scope>
</reference>
<reference evidence="4" key="2">
    <citation type="submission" date="2022-01" db="EMBL/GenBank/DDBJ databases">
        <authorList>
            <person name="Yamashiro T."/>
            <person name="Shiraishi A."/>
            <person name="Satake H."/>
            <person name="Nakayama K."/>
        </authorList>
    </citation>
    <scope>NUCLEOTIDE SEQUENCE</scope>
</reference>
<feature type="non-terminal residue" evidence="4">
    <location>
        <position position="86"/>
    </location>
</feature>
<sequence length="86" mass="9334">MDKLLTIGTKIVAVGRNYAAHAKELGNAVPKEPVLFMKPTSSYLANGGMIEVPHPWESLDHEVELAVVISKKARDVPESSAMDYIG</sequence>
<organism evidence="4 5">
    <name type="scientific">Tanacetum coccineum</name>
    <dbReference type="NCBI Taxonomy" id="301880"/>
    <lineage>
        <taxon>Eukaryota</taxon>
        <taxon>Viridiplantae</taxon>
        <taxon>Streptophyta</taxon>
        <taxon>Embryophyta</taxon>
        <taxon>Tracheophyta</taxon>
        <taxon>Spermatophyta</taxon>
        <taxon>Magnoliopsida</taxon>
        <taxon>eudicotyledons</taxon>
        <taxon>Gunneridae</taxon>
        <taxon>Pentapetalae</taxon>
        <taxon>asterids</taxon>
        <taxon>campanulids</taxon>
        <taxon>Asterales</taxon>
        <taxon>Asteraceae</taxon>
        <taxon>Asteroideae</taxon>
        <taxon>Anthemideae</taxon>
        <taxon>Anthemidinae</taxon>
        <taxon>Tanacetum</taxon>
    </lineage>
</organism>
<dbReference type="PANTHER" id="PTHR11820">
    <property type="entry name" value="ACYLPYRUVASE"/>
    <property type="match status" value="1"/>
</dbReference>
<dbReference type="InterPro" id="IPR036663">
    <property type="entry name" value="Fumarylacetoacetase_C_sf"/>
</dbReference>